<dbReference type="VEuPathDB" id="FungiDB:I303_05413"/>
<dbReference type="EMBL" id="CP144535">
    <property type="protein sequence ID" value="WWC62546.1"/>
    <property type="molecule type" value="Genomic_DNA"/>
</dbReference>
<reference evidence="3" key="2">
    <citation type="submission" date="2013-07" db="EMBL/GenBank/DDBJ databases">
        <authorList>
            <consortium name="The Broad Institute Genome Sequencing Platform"/>
            <person name="Cuomo C."/>
            <person name="Litvintseva A."/>
            <person name="Chen Y."/>
            <person name="Heitman J."/>
            <person name="Sun S."/>
            <person name="Springer D."/>
            <person name="Dromer F."/>
            <person name="Young S.K."/>
            <person name="Zeng Q."/>
            <person name="Gargeya S."/>
            <person name="Fitzgerald M."/>
            <person name="Abouelleil A."/>
            <person name="Alvarado L."/>
            <person name="Berlin A.M."/>
            <person name="Chapman S.B."/>
            <person name="Dewar J."/>
            <person name="Goldberg J."/>
            <person name="Griggs A."/>
            <person name="Gujja S."/>
            <person name="Hansen M."/>
            <person name="Howarth C."/>
            <person name="Imamovic A."/>
            <person name="Larimer J."/>
            <person name="McCowan C."/>
            <person name="Murphy C."/>
            <person name="Pearson M."/>
            <person name="Priest M."/>
            <person name="Roberts A."/>
            <person name="Saif S."/>
            <person name="Shea T."/>
            <person name="Sykes S."/>
            <person name="Wortman J."/>
            <person name="Nusbaum C."/>
            <person name="Birren B."/>
        </authorList>
    </citation>
    <scope>NUCLEOTIDE SEQUENCE</scope>
    <source>
        <strain evidence="3">CBS 10117</strain>
    </source>
</reference>
<dbReference type="KEGG" id="kdj:28969112"/>
<feature type="compositionally biased region" description="Basic and acidic residues" evidence="1">
    <location>
        <begin position="33"/>
        <end position="43"/>
    </location>
</feature>
<dbReference type="EMBL" id="KI894032">
    <property type="protein sequence ID" value="OBR84554.1"/>
    <property type="molecule type" value="Genomic_DNA"/>
</dbReference>
<dbReference type="GeneID" id="28969112"/>
<accession>A0A1A6A3C8</accession>
<proteinExistence type="predicted"/>
<name>A0A1A6A3C8_9TREE</name>
<sequence length="639" mass="72774">MGPKEDSSKGKKRSAALDTSEAAPPKRQAIVQKADENRLEERNVPNIPSDPCSWKDDATASSSPSASTVPASVPQAQEEDPLGSQPITNFLRNESGDGGEPFIAVTYRRDEGPGPHHDPKDFVYPGDPQLISWLTKGLHIKMLPSCPPGDNGPRNAHKAQVNKLSASAKNSSSRPRSATSLEVRRAKPAKSGDLAEVEDRFFIRFASDDQEWISMVTLLPKECWDSDRSNHLIAKHEAIHGVVPRIEHAQAMLSKLAAQHDRYVAEASRHDDKKDGTSTAIYYTEPYKPQDYSIPFETTQSSGARTEYGKHVSELPPWVCCFLGRWLNSIQIIVGRELDDVLEQKGLLARQWTWEERLLMEQKDQIELPPYTEQVYLDLAFRTFGDTMVTNGGEYGIKWVDEPLKPESRVNLLGGEDDNVGKNNIDAPLDTCQGSVHPEDREITAPPVSNTPINDHESIDMVQQQISYKNRCIRSLKAFVGSCEPARLAEFRAVVEKDHSFEREWGKVYQQHYSRDEQKFDLPYDFLWDNANIFFLDYFEYTKISDFVPPREQVLCDAFVEHIKKYTHPPEEQPWLNQRPSNFLEDYLRDHEIRLKEKAQMQDDAEEECSLRDNIELPFVSPNDPQRMKMMELPAVPRR</sequence>
<feature type="region of interest" description="Disordered" evidence="1">
    <location>
        <begin position="144"/>
        <end position="190"/>
    </location>
</feature>
<evidence type="ECO:0000256" key="1">
    <source>
        <dbReference type="SAM" id="MobiDB-lite"/>
    </source>
</evidence>
<dbReference type="RefSeq" id="XP_018262396.1">
    <property type="nucleotide sequence ID" value="XM_018408705.1"/>
</dbReference>
<reference evidence="3" key="3">
    <citation type="submission" date="2024-02" db="EMBL/GenBank/DDBJ databases">
        <title>Comparative genomics of Cryptococcus and Kwoniella reveals pathogenesis evolution and contrasting modes of karyotype evolution via chromosome fusion or intercentromeric recombination.</title>
        <authorList>
            <person name="Coelho M.A."/>
            <person name="David-Palma M."/>
            <person name="Shea T."/>
            <person name="Bowers K."/>
            <person name="McGinley-Smith S."/>
            <person name="Mohammad A.W."/>
            <person name="Gnirke A."/>
            <person name="Yurkov A.M."/>
            <person name="Nowrousian M."/>
            <person name="Sun S."/>
            <person name="Cuomo C.A."/>
            <person name="Heitman J."/>
        </authorList>
    </citation>
    <scope>NUCLEOTIDE SEQUENCE</scope>
    <source>
        <strain evidence="3">CBS 10117</strain>
    </source>
</reference>
<organism evidence="2">
    <name type="scientific">Kwoniella dejecticola CBS 10117</name>
    <dbReference type="NCBI Taxonomy" id="1296121"/>
    <lineage>
        <taxon>Eukaryota</taxon>
        <taxon>Fungi</taxon>
        <taxon>Dikarya</taxon>
        <taxon>Basidiomycota</taxon>
        <taxon>Agaricomycotina</taxon>
        <taxon>Tremellomycetes</taxon>
        <taxon>Tremellales</taxon>
        <taxon>Cryptococcaceae</taxon>
        <taxon>Kwoniella</taxon>
    </lineage>
</organism>
<evidence type="ECO:0000313" key="3">
    <source>
        <dbReference type="EMBL" id="WWC62546.1"/>
    </source>
</evidence>
<dbReference type="AlphaFoldDB" id="A0A1A6A3C8"/>
<keyword evidence="4" id="KW-1185">Reference proteome</keyword>
<feature type="region of interest" description="Disordered" evidence="1">
    <location>
        <begin position="1"/>
        <end position="99"/>
    </location>
</feature>
<gene>
    <name evidence="2" type="ORF">I303_05413</name>
    <name evidence="3" type="ORF">I303_105142</name>
</gene>
<dbReference type="Proteomes" id="UP000078595">
    <property type="component" value="Chromosome 6"/>
</dbReference>
<protein>
    <submittedName>
        <fullName evidence="2">Uncharacterized protein</fullName>
    </submittedName>
</protein>
<reference evidence="2" key="1">
    <citation type="submission" date="2013-07" db="EMBL/GenBank/DDBJ databases">
        <title>The Genome Sequence of Cryptococcus dejecticola CBS10117.</title>
        <authorList>
            <consortium name="The Broad Institute Genome Sequencing Platform"/>
            <person name="Cuomo C."/>
            <person name="Litvintseva A."/>
            <person name="Chen Y."/>
            <person name="Heitman J."/>
            <person name="Sun S."/>
            <person name="Springer D."/>
            <person name="Dromer F."/>
            <person name="Young S.K."/>
            <person name="Zeng Q."/>
            <person name="Gargeya S."/>
            <person name="Fitzgerald M."/>
            <person name="Abouelleil A."/>
            <person name="Alvarado L."/>
            <person name="Berlin A.M."/>
            <person name="Chapman S.B."/>
            <person name="Dewar J."/>
            <person name="Goldberg J."/>
            <person name="Griggs A."/>
            <person name="Gujja S."/>
            <person name="Hansen M."/>
            <person name="Howarth C."/>
            <person name="Imamovic A."/>
            <person name="Larimer J."/>
            <person name="McCowan C."/>
            <person name="Murphy C."/>
            <person name="Pearson M."/>
            <person name="Priest M."/>
            <person name="Roberts A."/>
            <person name="Saif S."/>
            <person name="Shea T."/>
            <person name="Sykes S."/>
            <person name="Wortman J."/>
            <person name="Nusbaum C."/>
            <person name="Birren B."/>
        </authorList>
    </citation>
    <scope>NUCLEOTIDE SEQUENCE [LARGE SCALE GENOMIC DNA]</scope>
    <source>
        <strain evidence="2">CBS 10117</strain>
    </source>
</reference>
<evidence type="ECO:0000313" key="2">
    <source>
        <dbReference type="EMBL" id="OBR84554.1"/>
    </source>
</evidence>
<feature type="compositionally biased region" description="Low complexity" evidence="1">
    <location>
        <begin position="59"/>
        <end position="74"/>
    </location>
</feature>
<feature type="compositionally biased region" description="Low complexity" evidence="1">
    <location>
        <begin position="162"/>
        <end position="177"/>
    </location>
</feature>
<evidence type="ECO:0000313" key="4">
    <source>
        <dbReference type="Proteomes" id="UP000078595"/>
    </source>
</evidence>
<dbReference type="OrthoDB" id="10526799at2759"/>